<dbReference type="CDD" id="cd03801">
    <property type="entry name" value="GT4_PimA-like"/>
    <property type="match status" value="1"/>
</dbReference>
<feature type="domain" description="Glycosyltransferase subfamily 4-like N-terminal" evidence="3">
    <location>
        <begin position="183"/>
        <end position="290"/>
    </location>
</feature>
<dbReference type="SUPFAM" id="SSF53756">
    <property type="entry name" value="UDP-Glycosyltransferase/glycogen phosphorylase"/>
    <property type="match status" value="1"/>
</dbReference>
<dbReference type="Pfam" id="PF13692">
    <property type="entry name" value="Glyco_trans_1_4"/>
    <property type="match status" value="1"/>
</dbReference>
<dbReference type="GO" id="GO:0016757">
    <property type="term" value="F:glycosyltransferase activity"/>
    <property type="evidence" value="ECO:0007669"/>
    <property type="project" value="UniProtKB-KW"/>
</dbReference>
<evidence type="ECO:0000256" key="2">
    <source>
        <dbReference type="ARBA" id="ARBA00022679"/>
    </source>
</evidence>
<keyword evidence="1" id="KW-0328">Glycosyltransferase</keyword>
<dbReference type="RefSeq" id="WP_097186698.1">
    <property type="nucleotide sequence ID" value="NZ_OBQK01000001.1"/>
</dbReference>
<protein>
    <submittedName>
        <fullName evidence="4">Glycosyltransferase involved in cell wall bisynthesis</fullName>
    </submittedName>
</protein>
<accession>A0A285VE46</accession>
<keyword evidence="2 4" id="KW-0808">Transferase</keyword>
<keyword evidence="5" id="KW-1185">Reference proteome</keyword>
<dbReference type="EMBL" id="OBQK01000001">
    <property type="protein sequence ID" value="SOC52402.1"/>
    <property type="molecule type" value="Genomic_DNA"/>
</dbReference>
<proteinExistence type="predicted"/>
<gene>
    <name evidence="4" type="ORF">SAMN05421879_101528</name>
</gene>
<dbReference type="PANTHER" id="PTHR12526:SF600">
    <property type="entry name" value="GLYCOSYL TRANSFERASE GROUP 1"/>
    <property type="match status" value="1"/>
</dbReference>
<evidence type="ECO:0000259" key="3">
    <source>
        <dbReference type="Pfam" id="PF13439"/>
    </source>
</evidence>
<dbReference type="Pfam" id="PF13439">
    <property type="entry name" value="Glyco_transf_4"/>
    <property type="match status" value="1"/>
</dbReference>
<evidence type="ECO:0000313" key="5">
    <source>
        <dbReference type="Proteomes" id="UP000219688"/>
    </source>
</evidence>
<dbReference type="Proteomes" id="UP000219688">
    <property type="component" value="Unassembled WGS sequence"/>
</dbReference>
<organism evidence="4 5">
    <name type="scientific">Ornithinimicrobium cerasi</name>
    <dbReference type="NCBI Taxonomy" id="2248773"/>
    <lineage>
        <taxon>Bacteria</taxon>
        <taxon>Bacillati</taxon>
        <taxon>Actinomycetota</taxon>
        <taxon>Actinomycetes</taxon>
        <taxon>Micrococcales</taxon>
        <taxon>Ornithinimicrobiaceae</taxon>
        <taxon>Ornithinimicrobium</taxon>
    </lineage>
</organism>
<reference evidence="5" key="1">
    <citation type="submission" date="2017-08" db="EMBL/GenBank/DDBJ databases">
        <authorList>
            <person name="Varghese N."/>
            <person name="Submissions S."/>
        </authorList>
    </citation>
    <scope>NUCLEOTIDE SEQUENCE [LARGE SCALE GENOMIC DNA]</scope>
    <source>
        <strain evidence="5">USBA17B2</strain>
    </source>
</reference>
<dbReference type="InterPro" id="IPR028098">
    <property type="entry name" value="Glyco_trans_4-like_N"/>
</dbReference>
<dbReference type="PANTHER" id="PTHR12526">
    <property type="entry name" value="GLYCOSYLTRANSFERASE"/>
    <property type="match status" value="1"/>
</dbReference>
<sequence length="868" mass="93608">MRQRDPAAARRPHLVVMVDNPVIGDSRMLKTADSAFNAGYDVTLLGLAKRTPPAGRHGPVPLYRVTVPAHRHHGHQSGQRLRERLGDVLPASPWPTQLPARAVNRMAAWAVRGMGGRTPLRSRARSLSRHIERPRLARGFRAQLEFLYEGPLDEETARTAAAEWNPDVLVDGRYRWLWPHMEDVEQAFVEALLDLDPDLIHAADRFCLVAAATYAGVRQAEGRPVRWIYDAHEWIPGQTLHGAPYAKTAWLAAEHELAPRADGVIAVSEELADRMRARHGLRERPTVVLNAPVSTRVAMDPAERRPLREEVGLGPEVPLLVYVGKLSELRGVLTTVQALPLLPGVHAAFVGSQDRIRADLQSLAEELGVADRVHLLDYVPAGCVTWYIASADIGLSPLLPTAAHHAALPTKIRECLQAGLPLVVSDMRAQGSFVRETGVGAVHRPGDPRSLAEAARTVLDDLAAYRGAITQELLAEHTWEGQERRLVALWRSLVPTTGTAAGHVLPGERPEDLRTPGHDPASVGIVGPTTAVSTPLQAALEATGQRAHRVGPASEPVVDPTASTGQIRASLVHWLRLQDGPRRLIYTEPAPHCPLIHRRLFTEVTALRAMGHNVAVLLEPLTHVRPEDLFAAVPGHPLDERAEEVRARYARQVRRNRAQLEDLDATLLTTGLNAAGLLPRAVWLPFPVVAPTTQSGPGTATLRVLVAPGPRPPSEQQHVEALVARLAHDPAVRVTRMDVTRGGPAPDLAGHHLVLDPLTLGEHSPTAAQAMAHGAVVVSGARSQVAAGVLAQHLDAVQLDPAILSRVLLAAASQDVDETVAGALAHLSREAADGSGETADLARRVASQLHGAQSVRLAVERALGPSPT</sequence>
<dbReference type="Gene3D" id="3.40.50.2000">
    <property type="entry name" value="Glycogen Phosphorylase B"/>
    <property type="match status" value="2"/>
</dbReference>
<dbReference type="AlphaFoldDB" id="A0A285VE46"/>
<evidence type="ECO:0000313" key="4">
    <source>
        <dbReference type="EMBL" id="SOC52402.1"/>
    </source>
</evidence>
<evidence type="ECO:0000256" key="1">
    <source>
        <dbReference type="ARBA" id="ARBA00022676"/>
    </source>
</evidence>
<name>A0A285VE46_9MICO</name>